<gene>
    <name evidence="1" type="ORF">EZS28_018346</name>
</gene>
<proteinExistence type="predicted"/>
<name>A0A5J4VUI9_9EUKA</name>
<organism evidence="1 2">
    <name type="scientific">Streblomastix strix</name>
    <dbReference type="NCBI Taxonomy" id="222440"/>
    <lineage>
        <taxon>Eukaryota</taxon>
        <taxon>Metamonada</taxon>
        <taxon>Preaxostyla</taxon>
        <taxon>Oxymonadida</taxon>
        <taxon>Streblomastigidae</taxon>
        <taxon>Streblomastix</taxon>
    </lineage>
</organism>
<evidence type="ECO:0000313" key="1">
    <source>
        <dbReference type="EMBL" id="KAA6386125.1"/>
    </source>
</evidence>
<accession>A0A5J4VUI9</accession>
<sequence length="185" mass="20929">MVEEGISEGLIPFTFRRPIRGFEGLLNEDGDIDYLGEIANGGDQLLTLINSDSFYVSSTVRRSRMIFFYDSLDTRIIKSSYCQFLQLLHFGYSYQFIQLEEEFDELLNQLDEEAQERQGDAYVSRQGEFGALDDEDEGGIKDAAVIILYYKTLTVPLFILSPSESMLLSESVSVDKDLLATRLGG</sequence>
<feature type="non-terminal residue" evidence="1">
    <location>
        <position position="185"/>
    </location>
</feature>
<evidence type="ECO:0000313" key="2">
    <source>
        <dbReference type="Proteomes" id="UP000324800"/>
    </source>
</evidence>
<comment type="caution">
    <text evidence="1">The sequence shown here is derived from an EMBL/GenBank/DDBJ whole genome shotgun (WGS) entry which is preliminary data.</text>
</comment>
<dbReference type="Proteomes" id="UP000324800">
    <property type="component" value="Unassembled WGS sequence"/>
</dbReference>
<dbReference type="EMBL" id="SNRW01004952">
    <property type="protein sequence ID" value="KAA6386125.1"/>
    <property type="molecule type" value="Genomic_DNA"/>
</dbReference>
<dbReference type="AlphaFoldDB" id="A0A5J4VUI9"/>
<protein>
    <submittedName>
        <fullName evidence="1">Uncharacterized protein</fullName>
    </submittedName>
</protein>
<reference evidence="1 2" key="1">
    <citation type="submission" date="2019-03" db="EMBL/GenBank/DDBJ databases">
        <title>Single cell metagenomics reveals metabolic interactions within the superorganism composed of flagellate Streblomastix strix and complex community of Bacteroidetes bacteria on its surface.</title>
        <authorList>
            <person name="Treitli S.C."/>
            <person name="Kolisko M."/>
            <person name="Husnik F."/>
            <person name="Keeling P."/>
            <person name="Hampl V."/>
        </authorList>
    </citation>
    <scope>NUCLEOTIDE SEQUENCE [LARGE SCALE GENOMIC DNA]</scope>
    <source>
        <strain evidence="1">ST1C</strain>
    </source>
</reference>